<dbReference type="GO" id="GO:0006629">
    <property type="term" value="P:lipid metabolic process"/>
    <property type="evidence" value="ECO:0007669"/>
    <property type="project" value="InterPro"/>
</dbReference>
<dbReference type="Gene3D" id="3.20.20.190">
    <property type="entry name" value="Phosphatidylinositol (PI) phosphodiesterase"/>
    <property type="match status" value="1"/>
</dbReference>
<dbReference type="STRING" id="1280837.A0A316V8F3"/>
<feature type="signal peptide" evidence="1">
    <location>
        <begin position="1"/>
        <end position="19"/>
    </location>
</feature>
<organism evidence="2 3">
    <name type="scientific">Meira miltonrushii</name>
    <dbReference type="NCBI Taxonomy" id="1280837"/>
    <lineage>
        <taxon>Eukaryota</taxon>
        <taxon>Fungi</taxon>
        <taxon>Dikarya</taxon>
        <taxon>Basidiomycota</taxon>
        <taxon>Ustilaginomycotina</taxon>
        <taxon>Exobasidiomycetes</taxon>
        <taxon>Exobasidiales</taxon>
        <taxon>Brachybasidiaceae</taxon>
        <taxon>Meira</taxon>
    </lineage>
</organism>
<evidence type="ECO:0000313" key="3">
    <source>
        <dbReference type="Proteomes" id="UP000245771"/>
    </source>
</evidence>
<reference evidence="2 3" key="1">
    <citation type="journal article" date="2018" name="Mol. Biol. Evol.">
        <title>Broad Genomic Sampling Reveals a Smut Pathogenic Ancestry of the Fungal Clade Ustilaginomycotina.</title>
        <authorList>
            <person name="Kijpornyongpan T."/>
            <person name="Mondo S.J."/>
            <person name="Barry K."/>
            <person name="Sandor L."/>
            <person name="Lee J."/>
            <person name="Lipzen A."/>
            <person name="Pangilinan J."/>
            <person name="LaButti K."/>
            <person name="Hainaut M."/>
            <person name="Henrissat B."/>
            <person name="Grigoriev I.V."/>
            <person name="Spatafora J.W."/>
            <person name="Aime M.C."/>
        </authorList>
    </citation>
    <scope>NUCLEOTIDE SEQUENCE [LARGE SCALE GENOMIC DNA]</scope>
    <source>
        <strain evidence="2 3">MCA 3882</strain>
    </source>
</reference>
<dbReference type="AlphaFoldDB" id="A0A316V8F3"/>
<keyword evidence="3" id="KW-1185">Reference proteome</keyword>
<dbReference type="InParanoid" id="A0A316V8F3"/>
<evidence type="ECO:0000256" key="1">
    <source>
        <dbReference type="SAM" id="SignalP"/>
    </source>
</evidence>
<accession>A0A316V8F3</accession>
<dbReference type="SUPFAM" id="SSF51695">
    <property type="entry name" value="PLC-like phosphodiesterases"/>
    <property type="match status" value="1"/>
</dbReference>
<sequence length="359" mass="39368">MNLAFLILHLFTFLQFVISAPATSKTSPLAPAPTSSSLATCNGHASLCNVSYANVVYAGAHNSYAYGDGISDNQYSNISDGLVKGIRLMQAQGHDYPTNETTNPSGISLCHTSCYLEDGGSLESWLLQARNWLNANPREVLTILVTNPDSVNVTRWQKGFEYAGFNSTNVFSPSSQHTSRNDWPTLGQLIDSGKRTIAIMDYGANFTQLPWLIEEFSNIWENPYDQLTLPFNCSVDRGTKNDNLAFHNHVKDLSYLGISTPDKDDLTMVNAAVNNSNAIVPTVQRCTIETGVRPTYVMVDFYDIPSQNNIFSAVDMLNNVSTTPPTKEGKSAAPRLQSSLSFQLSLIICIILSIAVMTL</sequence>
<keyword evidence="1" id="KW-0732">Signal</keyword>
<dbReference type="RefSeq" id="XP_025353063.1">
    <property type="nucleotide sequence ID" value="XM_025497398.1"/>
</dbReference>
<name>A0A316V8F3_9BASI</name>
<dbReference type="EMBL" id="KZ819605">
    <property type="protein sequence ID" value="PWN32761.1"/>
    <property type="molecule type" value="Genomic_DNA"/>
</dbReference>
<dbReference type="GeneID" id="37019179"/>
<gene>
    <name evidence="2" type="ORF">FA14DRAFT_149423</name>
</gene>
<dbReference type="PANTHER" id="PTHR13593:SF140">
    <property type="entry name" value="PLC-LIKE PHOSPHODIESTERASE"/>
    <property type="match status" value="1"/>
</dbReference>
<dbReference type="OrthoDB" id="7984201at2759"/>
<dbReference type="InterPro" id="IPR017946">
    <property type="entry name" value="PLC-like_Pdiesterase_TIM-brl"/>
</dbReference>
<protein>
    <submittedName>
        <fullName evidence="2">PLC-like phosphodiesterase</fullName>
    </submittedName>
</protein>
<dbReference type="GO" id="GO:0008081">
    <property type="term" value="F:phosphoric diester hydrolase activity"/>
    <property type="evidence" value="ECO:0007669"/>
    <property type="project" value="InterPro"/>
</dbReference>
<evidence type="ECO:0000313" key="2">
    <source>
        <dbReference type="EMBL" id="PWN32761.1"/>
    </source>
</evidence>
<dbReference type="Proteomes" id="UP000245771">
    <property type="component" value="Unassembled WGS sequence"/>
</dbReference>
<proteinExistence type="predicted"/>
<dbReference type="InterPro" id="IPR051057">
    <property type="entry name" value="PI-PLC_domain"/>
</dbReference>
<dbReference type="PANTHER" id="PTHR13593">
    <property type="match status" value="1"/>
</dbReference>
<dbReference type="Pfam" id="PF26146">
    <property type="entry name" value="PI-PLC_X"/>
    <property type="match status" value="1"/>
</dbReference>
<feature type="chain" id="PRO_5016425363" evidence="1">
    <location>
        <begin position="20"/>
        <end position="359"/>
    </location>
</feature>